<dbReference type="PANTHER" id="PTHR31366">
    <property type="entry name" value="UPF0739 PROTEIN C1ORF74"/>
    <property type="match status" value="1"/>
</dbReference>
<organism evidence="1 2">
    <name type="scientific">Cronartium quercuum f. sp. fusiforme G11</name>
    <dbReference type="NCBI Taxonomy" id="708437"/>
    <lineage>
        <taxon>Eukaryota</taxon>
        <taxon>Fungi</taxon>
        <taxon>Dikarya</taxon>
        <taxon>Basidiomycota</taxon>
        <taxon>Pucciniomycotina</taxon>
        <taxon>Pucciniomycetes</taxon>
        <taxon>Pucciniales</taxon>
        <taxon>Coleosporiaceae</taxon>
        <taxon>Cronartium</taxon>
    </lineage>
</organism>
<dbReference type="OrthoDB" id="2497884at2759"/>
<name>A0A9P6NI40_9BASI</name>
<evidence type="ECO:0000313" key="1">
    <source>
        <dbReference type="EMBL" id="KAG0147390.1"/>
    </source>
</evidence>
<reference evidence="1" key="1">
    <citation type="submission" date="2013-11" db="EMBL/GenBank/DDBJ databases">
        <title>Genome sequence of the fusiform rust pathogen reveals effectors for host alternation and coevolution with pine.</title>
        <authorList>
            <consortium name="DOE Joint Genome Institute"/>
            <person name="Smith K."/>
            <person name="Pendleton A."/>
            <person name="Kubisiak T."/>
            <person name="Anderson C."/>
            <person name="Salamov A."/>
            <person name="Aerts A."/>
            <person name="Riley R."/>
            <person name="Clum A."/>
            <person name="Lindquist E."/>
            <person name="Ence D."/>
            <person name="Campbell M."/>
            <person name="Kronenberg Z."/>
            <person name="Feau N."/>
            <person name="Dhillon B."/>
            <person name="Hamelin R."/>
            <person name="Burleigh J."/>
            <person name="Smith J."/>
            <person name="Yandell M."/>
            <person name="Nelson C."/>
            <person name="Grigoriev I."/>
            <person name="Davis J."/>
        </authorList>
    </citation>
    <scope>NUCLEOTIDE SEQUENCE</scope>
    <source>
        <strain evidence="1">G11</strain>
    </source>
</reference>
<sequence>MVSDNLQRLPSHQIPTCYLSKLSNLLQLHLPSPRHAHLVQRLTLDLWAVATGLRQGCLIDGCSFPEALAYTLSAGLNKIGGRLGELIVIHEQVTESTFVCSESRLTFSFRDCFSSPVFVELGGKEPVIVEMPKELENVLENIQVARVRQLAIVNGFGPKRVSVAGWLLDFPVIYVVPGHQSDWTWRGARLKVVNVELGGQDRLHQLTAYSIPAELEIALKHDTIVKRFRDKIMFQLQALKSDDQVWKNVEVHVRLVEMDQVAL</sequence>
<dbReference type="AlphaFoldDB" id="A0A9P6NI40"/>
<protein>
    <submittedName>
        <fullName evidence="1">Uncharacterized protein</fullName>
    </submittedName>
</protein>
<evidence type="ECO:0000313" key="2">
    <source>
        <dbReference type="Proteomes" id="UP000886653"/>
    </source>
</evidence>
<accession>A0A9P6NI40</accession>
<comment type="caution">
    <text evidence="1">The sequence shown here is derived from an EMBL/GenBank/DDBJ whole genome shotgun (WGS) entry which is preliminary data.</text>
</comment>
<proteinExistence type="predicted"/>
<dbReference type="InterPro" id="IPR027850">
    <property type="entry name" value="DUF4504"/>
</dbReference>
<dbReference type="EMBL" id="MU167248">
    <property type="protein sequence ID" value="KAG0147390.1"/>
    <property type="molecule type" value="Genomic_DNA"/>
</dbReference>
<dbReference type="Proteomes" id="UP000886653">
    <property type="component" value="Unassembled WGS sequence"/>
</dbReference>
<dbReference type="PANTHER" id="PTHR31366:SF2">
    <property type="entry name" value="UPF0739 PROTEIN C1ORF74"/>
    <property type="match status" value="1"/>
</dbReference>
<gene>
    <name evidence="1" type="ORF">CROQUDRAFT_471738</name>
</gene>
<keyword evidence="2" id="KW-1185">Reference proteome</keyword>
<dbReference type="Pfam" id="PF14953">
    <property type="entry name" value="DUF4504"/>
    <property type="match status" value="1"/>
</dbReference>